<organism evidence="2 3">
    <name type="scientific">Dioszegia hungarica</name>
    <dbReference type="NCBI Taxonomy" id="4972"/>
    <lineage>
        <taxon>Eukaryota</taxon>
        <taxon>Fungi</taxon>
        <taxon>Dikarya</taxon>
        <taxon>Basidiomycota</taxon>
        <taxon>Agaricomycotina</taxon>
        <taxon>Tremellomycetes</taxon>
        <taxon>Tremellales</taxon>
        <taxon>Bulleribasidiaceae</taxon>
        <taxon>Dioszegia</taxon>
    </lineage>
</organism>
<gene>
    <name evidence="2" type="ORF">MKK02DRAFT_31971</name>
</gene>
<dbReference type="AlphaFoldDB" id="A0AA38LY82"/>
<evidence type="ECO:0000256" key="1">
    <source>
        <dbReference type="SAM" id="MobiDB-lite"/>
    </source>
</evidence>
<evidence type="ECO:0000313" key="3">
    <source>
        <dbReference type="Proteomes" id="UP001164286"/>
    </source>
</evidence>
<accession>A0AA38LY82</accession>
<name>A0AA38LY82_9TREE</name>
<dbReference type="Gene3D" id="3.30.559.10">
    <property type="entry name" value="Chloramphenicol acetyltransferase-like domain"/>
    <property type="match status" value="1"/>
</dbReference>
<comment type="caution">
    <text evidence="2">The sequence shown here is derived from an EMBL/GenBank/DDBJ whole genome shotgun (WGS) entry which is preliminary data.</text>
</comment>
<reference evidence="2" key="1">
    <citation type="journal article" date="2022" name="G3 (Bethesda)">
        <title>High quality genome of the basidiomycete yeast Dioszegia hungarica PDD-24b-2 isolated from cloud water.</title>
        <authorList>
            <person name="Jarrige D."/>
            <person name="Haridas S."/>
            <person name="Bleykasten-Grosshans C."/>
            <person name="Joly M."/>
            <person name="Nadalig T."/>
            <person name="Sancelme M."/>
            <person name="Vuilleumier S."/>
            <person name="Grigoriev I.V."/>
            <person name="Amato P."/>
            <person name="Bringel F."/>
        </authorList>
    </citation>
    <scope>NUCLEOTIDE SEQUENCE</scope>
    <source>
        <strain evidence="2">PDD-24b-2</strain>
    </source>
</reference>
<dbReference type="GeneID" id="77727619"/>
<protein>
    <submittedName>
        <fullName evidence="2">Uncharacterized protein</fullName>
    </submittedName>
</protein>
<dbReference type="InterPro" id="IPR023213">
    <property type="entry name" value="CAT-like_dom_sf"/>
</dbReference>
<dbReference type="PANTHER" id="PTHR42034:SF1">
    <property type="entry name" value="CONDENSATION DOMAIN-CONTAINING PROTEIN"/>
    <property type="match status" value="1"/>
</dbReference>
<dbReference type="Proteomes" id="UP001164286">
    <property type="component" value="Unassembled WGS sequence"/>
</dbReference>
<dbReference type="RefSeq" id="XP_052948328.1">
    <property type="nucleotide sequence ID" value="XM_053088414.1"/>
</dbReference>
<feature type="region of interest" description="Disordered" evidence="1">
    <location>
        <begin position="192"/>
        <end position="223"/>
    </location>
</feature>
<keyword evidence="3" id="KW-1185">Reference proteome</keyword>
<proteinExistence type="predicted"/>
<dbReference type="PANTHER" id="PTHR42034">
    <property type="entry name" value="CHROMOSOME 7, WHOLE GENOME SHOTGUN SEQUENCE-RELATED"/>
    <property type="match status" value="1"/>
</dbReference>
<sequence>MSFSKAVPPQPWYRVPTGWQGRLYGGEVAFAACATHPAGVGHGSLSMDITVAHTGPVTPSQFKSLLLAAWVDVRFNLHPALAAVSGVPSDLLDTDGYTMLYPEVDEAGAKAWAAETVFEHGATTSLELVASLQPTSPTARSSCAVLHYVPSSQLDNVLHIVLVVGHWITDGRGAFKILNHLVQHINNPRSDAYTWGTRSPDSRYPSGSPPGFRLPDRSSPTLAHAAPSADLAQCAPDVISDLTLSESDSAALLKACRAHGVTVTALLNVLFSMVVAVDQAALAPFKTVSFPFLAIHHGHALVEDHRHGVGLQISIAPFVMETGTVAACLDPCQVRVDAIWTAAGEANKRLEEGKSTNISITFEHEIIQALLPVLLANNGELFYRDASPFVTSVGLVTPLFPQSADATWRVIGVANGFTARWIHPAAHFWEWRDRTTVRIVARAAYDKEHSIEGMKGELAVYIEELLKEYQ</sequence>
<evidence type="ECO:0000313" key="2">
    <source>
        <dbReference type="EMBL" id="KAI9638551.1"/>
    </source>
</evidence>
<dbReference type="EMBL" id="JAKWFO010000003">
    <property type="protein sequence ID" value="KAI9638551.1"/>
    <property type="molecule type" value="Genomic_DNA"/>
</dbReference>